<dbReference type="PROSITE" id="PS51118">
    <property type="entry name" value="HTH_HXLR"/>
    <property type="match status" value="1"/>
</dbReference>
<feature type="domain" description="HTH hxlR-type" evidence="4">
    <location>
        <begin position="4"/>
        <end position="101"/>
    </location>
</feature>
<dbReference type="Gene3D" id="1.10.10.10">
    <property type="entry name" value="Winged helix-like DNA-binding domain superfamily/Winged helix DNA-binding domain"/>
    <property type="match status" value="1"/>
</dbReference>
<dbReference type="InterPro" id="IPR002577">
    <property type="entry name" value="HTH_HxlR"/>
</dbReference>
<gene>
    <name evidence="5" type="ORF">GII36_02025</name>
</gene>
<dbReference type="GO" id="GO:0003677">
    <property type="term" value="F:DNA binding"/>
    <property type="evidence" value="ECO:0007669"/>
    <property type="project" value="UniProtKB-KW"/>
</dbReference>
<sequence length="101" mass="11586">MSMCDSFKNDPKFKEALRVVGDFWTLRIIAALENEDLRFCGIERALTDSNPATLTNRLKKLEEHKIVARREDNGDTVYTLTRHGAALLPIVQQVHQFTQEV</sequence>
<evidence type="ECO:0000256" key="3">
    <source>
        <dbReference type="ARBA" id="ARBA00023163"/>
    </source>
</evidence>
<dbReference type="AlphaFoldDB" id="A0A857MT67"/>
<evidence type="ECO:0000313" key="5">
    <source>
        <dbReference type="EMBL" id="QHN42627.1"/>
    </source>
</evidence>
<keyword evidence="3" id="KW-0804">Transcription</keyword>
<dbReference type="InterPro" id="IPR001845">
    <property type="entry name" value="HTH_ArsR_DNA-bd_dom"/>
</dbReference>
<evidence type="ECO:0000259" key="4">
    <source>
        <dbReference type="PROSITE" id="PS51118"/>
    </source>
</evidence>
<keyword evidence="6" id="KW-1185">Reference proteome</keyword>
<dbReference type="InterPro" id="IPR036390">
    <property type="entry name" value="WH_DNA-bd_sf"/>
</dbReference>
<evidence type="ECO:0000256" key="1">
    <source>
        <dbReference type="ARBA" id="ARBA00023015"/>
    </source>
</evidence>
<evidence type="ECO:0000313" key="6">
    <source>
        <dbReference type="Proteomes" id="UP001059824"/>
    </source>
</evidence>
<dbReference type="InterPro" id="IPR011991">
    <property type="entry name" value="ArsR-like_HTH"/>
</dbReference>
<dbReference type="RefSeq" id="WP_260764065.1">
    <property type="nucleotide sequence ID" value="NZ_CP045921.1"/>
</dbReference>
<keyword evidence="2" id="KW-0238">DNA-binding</keyword>
<dbReference type="PANTHER" id="PTHR33204">
    <property type="entry name" value="TRANSCRIPTIONAL REGULATOR, MARR FAMILY"/>
    <property type="match status" value="1"/>
</dbReference>
<name>A0A857MT67_9BACT</name>
<evidence type="ECO:0000256" key="2">
    <source>
        <dbReference type="ARBA" id="ARBA00023125"/>
    </source>
</evidence>
<dbReference type="InterPro" id="IPR036388">
    <property type="entry name" value="WH-like_DNA-bd_sf"/>
</dbReference>
<keyword evidence="1" id="KW-0805">Transcription regulation</keyword>
<dbReference type="SMART" id="SM00418">
    <property type="entry name" value="HTH_ARSR"/>
    <property type="match status" value="1"/>
</dbReference>
<dbReference type="KEGG" id="mama:GII36_02025"/>
<dbReference type="Proteomes" id="UP001059824">
    <property type="component" value="Chromosome"/>
</dbReference>
<dbReference type="SUPFAM" id="SSF46785">
    <property type="entry name" value="Winged helix' DNA-binding domain"/>
    <property type="match status" value="1"/>
</dbReference>
<protein>
    <recommendedName>
        <fullName evidence="4">HTH hxlR-type domain-containing protein</fullName>
    </recommendedName>
</protein>
<dbReference type="EMBL" id="CP045921">
    <property type="protein sequence ID" value="QHN42627.1"/>
    <property type="molecule type" value="Genomic_DNA"/>
</dbReference>
<proteinExistence type="predicted"/>
<organism evidence="5 6">
    <name type="scientific">Candidatus Mycosynbacter amalyticus</name>
    <dbReference type="NCBI Taxonomy" id="2665156"/>
    <lineage>
        <taxon>Bacteria</taxon>
        <taxon>Candidatus Saccharimonadota</taxon>
        <taxon>Candidatus Saccharimonadota incertae sedis</taxon>
        <taxon>Candidatus Mycosynbacter</taxon>
    </lineage>
</organism>
<dbReference type="Pfam" id="PF01638">
    <property type="entry name" value="HxlR"/>
    <property type="match status" value="1"/>
</dbReference>
<dbReference type="GO" id="GO:0003700">
    <property type="term" value="F:DNA-binding transcription factor activity"/>
    <property type="evidence" value="ECO:0007669"/>
    <property type="project" value="InterPro"/>
</dbReference>
<accession>A0A857MT67</accession>
<reference evidence="5" key="1">
    <citation type="journal article" date="2021" name="Nat. Microbiol.">
        <title>Cocultivation of an ultrasmall environmental parasitic bacterium with lytic ability against bacteria associated with wastewater foams.</title>
        <authorList>
            <person name="Batinovic S."/>
            <person name="Rose J.J.A."/>
            <person name="Ratcliffe J."/>
            <person name="Seviour R.J."/>
            <person name="Petrovski S."/>
        </authorList>
    </citation>
    <scope>NUCLEOTIDE SEQUENCE</scope>
    <source>
        <strain evidence="5">JR1</strain>
    </source>
</reference>
<dbReference type="CDD" id="cd00090">
    <property type="entry name" value="HTH_ARSR"/>
    <property type="match status" value="1"/>
</dbReference>